<dbReference type="PANTHER" id="PTHR30193">
    <property type="entry name" value="ABC TRANSPORTER PERMEASE PROTEIN"/>
    <property type="match status" value="1"/>
</dbReference>
<evidence type="ECO:0000256" key="2">
    <source>
        <dbReference type="ARBA" id="ARBA00022448"/>
    </source>
</evidence>
<evidence type="ECO:0000259" key="8">
    <source>
        <dbReference type="PROSITE" id="PS50928"/>
    </source>
</evidence>
<proteinExistence type="inferred from homology"/>
<feature type="transmembrane region" description="Helical" evidence="7">
    <location>
        <begin position="248"/>
        <end position="267"/>
    </location>
</feature>
<accession>A0A1C6U9P9</accession>
<dbReference type="InterPro" id="IPR051393">
    <property type="entry name" value="ABC_transporter_permease"/>
</dbReference>
<evidence type="ECO:0000256" key="7">
    <source>
        <dbReference type="RuleBase" id="RU363032"/>
    </source>
</evidence>
<dbReference type="STRING" id="227316.GA0070604_2173"/>
<feature type="transmembrane region" description="Helical" evidence="7">
    <location>
        <begin position="304"/>
        <end position="328"/>
    </location>
</feature>
<gene>
    <name evidence="9" type="ORF">GA0070604_2173</name>
</gene>
<keyword evidence="2 7" id="KW-0813">Transport</keyword>
<dbReference type="GO" id="GO:0005886">
    <property type="term" value="C:plasma membrane"/>
    <property type="evidence" value="ECO:0007669"/>
    <property type="project" value="UniProtKB-SubCell"/>
</dbReference>
<dbReference type="InterPro" id="IPR000515">
    <property type="entry name" value="MetI-like"/>
</dbReference>
<feature type="transmembrane region" description="Helical" evidence="7">
    <location>
        <begin position="145"/>
        <end position="165"/>
    </location>
</feature>
<dbReference type="Pfam" id="PF00528">
    <property type="entry name" value="BPD_transp_1"/>
    <property type="match status" value="1"/>
</dbReference>
<comment type="subcellular location">
    <subcellularLocation>
        <location evidence="1 7">Cell membrane</location>
        <topology evidence="1 7">Multi-pass membrane protein</topology>
    </subcellularLocation>
</comment>
<dbReference type="SUPFAM" id="SSF161098">
    <property type="entry name" value="MetI-like"/>
    <property type="match status" value="1"/>
</dbReference>
<evidence type="ECO:0000256" key="1">
    <source>
        <dbReference type="ARBA" id="ARBA00004651"/>
    </source>
</evidence>
<keyword evidence="10" id="KW-1185">Reference proteome</keyword>
<evidence type="ECO:0000256" key="3">
    <source>
        <dbReference type="ARBA" id="ARBA00022475"/>
    </source>
</evidence>
<dbReference type="AlphaFoldDB" id="A0A1C6U9P9"/>
<evidence type="ECO:0000256" key="4">
    <source>
        <dbReference type="ARBA" id="ARBA00022692"/>
    </source>
</evidence>
<dbReference type="EMBL" id="FMHY01000002">
    <property type="protein sequence ID" value="SCL50621.1"/>
    <property type="molecule type" value="Genomic_DNA"/>
</dbReference>
<organism evidence="9 10">
    <name type="scientific">Micromonospora eburnea</name>
    <dbReference type="NCBI Taxonomy" id="227316"/>
    <lineage>
        <taxon>Bacteria</taxon>
        <taxon>Bacillati</taxon>
        <taxon>Actinomycetota</taxon>
        <taxon>Actinomycetes</taxon>
        <taxon>Micromonosporales</taxon>
        <taxon>Micromonosporaceae</taxon>
        <taxon>Micromonospora</taxon>
    </lineage>
</organism>
<dbReference type="GO" id="GO:0055085">
    <property type="term" value="P:transmembrane transport"/>
    <property type="evidence" value="ECO:0007669"/>
    <property type="project" value="InterPro"/>
</dbReference>
<dbReference type="PROSITE" id="PS50928">
    <property type="entry name" value="ABC_TM1"/>
    <property type="match status" value="1"/>
</dbReference>
<dbReference type="CDD" id="cd06261">
    <property type="entry name" value="TM_PBP2"/>
    <property type="match status" value="1"/>
</dbReference>
<evidence type="ECO:0000313" key="10">
    <source>
        <dbReference type="Proteomes" id="UP000199696"/>
    </source>
</evidence>
<feature type="transmembrane region" description="Helical" evidence="7">
    <location>
        <begin position="185"/>
        <end position="204"/>
    </location>
</feature>
<keyword evidence="3" id="KW-1003">Cell membrane</keyword>
<evidence type="ECO:0000256" key="5">
    <source>
        <dbReference type="ARBA" id="ARBA00022989"/>
    </source>
</evidence>
<dbReference type="InterPro" id="IPR035906">
    <property type="entry name" value="MetI-like_sf"/>
</dbReference>
<name>A0A1C6U9P9_9ACTN</name>
<feature type="domain" description="ABC transmembrane type-1" evidence="8">
    <location>
        <begin position="107"/>
        <end position="325"/>
    </location>
</feature>
<feature type="transmembrane region" description="Helical" evidence="7">
    <location>
        <begin position="111"/>
        <end position="133"/>
    </location>
</feature>
<dbReference type="PANTHER" id="PTHR30193:SF37">
    <property type="entry name" value="INNER MEMBRANE ABC TRANSPORTER PERMEASE PROTEIN YCJO"/>
    <property type="match status" value="1"/>
</dbReference>
<protein>
    <submittedName>
        <fullName evidence="9">Cellobiose transport system permease protein</fullName>
    </submittedName>
</protein>
<keyword evidence="4 7" id="KW-0812">Transmembrane</keyword>
<sequence>MGGSRVCPAAGHGEGSALTTMLGPAAAAPELPRPSRRRQIQQGVRERLAPYAYVSPFFVLFLIFGLFPLLFTFYISLFEWDPIGDHHFVGLANFSELVHDPRFWGALRNTFSIWLLSTVPQLLLALGLAHLLNHARLRLATLFRMSVLVPYVTSVAATTIVFAQMFDRDYGMINWFLQLLGFQHIDFTASLWGSHIMIATMIAWRWTGYNTLLYLASLQAVPRELFEAASADGASGWKQFLHVTIPSLRPIIAFTVVTSTIGGLQVFTEPLLANPIGGLTCGAARQCQTVTLYLYEQSFGQFHFGYGAAVGVALFVIVVAVSGINYLLATRIRSERP</sequence>
<dbReference type="Proteomes" id="UP000199696">
    <property type="component" value="Unassembled WGS sequence"/>
</dbReference>
<keyword evidence="6 7" id="KW-0472">Membrane</keyword>
<comment type="similarity">
    <text evidence="7">Belongs to the binding-protein-dependent transport system permease family.</text>
</comment>
<evidence type="ECO:0000256" key="6">
    <source>
        <dbReference type="ARBA" id="ARBA00023136"/>
    </source>
</evidence>
<keyword evidence="5 7" id="KW-1133">Transmembrane helix</keyword>
<feature type="transmembrane region" description="Helical" evidence="7">
    <location>
        <begin position="51"/>
        <end position="75"/>
    </location>
</feature>
<reference evidence="10" key="1">
    <citation type="submission" date="2016-06" db="EMBL/GenBank/DDBJ databases">
        <authorList>
            <person name="Varghese N."/>
            <person name="Submissions Spin"/>
        </authorList>
    </citation>
    <scope>NUCLEOTIDE SEQUENCE [LARGE SCALE GENOMIC DNA]</scope>
    <source>
        <strain evidence="10">DSM 44814</strain>
    </source>
</reference>
<evidence type="ECO:0000313" key="9">
    <source>
        <dbReference type="EMBL" id="SCL50621.1"/>
    </source>
</evidence>
<dbReference type="Gene3D" id="1.10.3720.10">
    <property type="entry name" value="MetI-like"/>
    <property type="match status" value="1"/>
</dbReference>